<dbReference type="Pfam" id="PF01619">
    <property type="entry name" value="Pro_dh"/>
    <property type="match status" value="1"/>
</dbReference>
<dbReference type="EMBL" id="JBFMKM010000010">
    <property type="protein sequence ID" value="KAL1303720.1"/>
    <property type="molecule type" value="Genomic_DNA"/>
</dbReference>
<keyword evidence="9" id="KW-1185">Reference proteome</keyword>
<feature type="compositionally biased region" description="Polar residues" evidence="6">
    <location>
        <begin position="18"/>
        <end position="33"/>
    </location>
</feature>
<evidence type="ECO:0000313" key="9">
    <source>
        <dbReference type="Proteomes" id="UP001562354"/>
    </source>
</evidence>
<dbReference type="RefSeq" id="XP_069199995.1">
    <property type="nucleotide sequence ID" value="XM_069347124.1"/>
</dbReference>
<keyword evidence="3 5" id="KW-0560">Oxidoreductase</keyword>
<sequence>MEVIRCGTKKRIISSSSCLSPRTPLVHSSQRKSTQQRRNKITRRSLSSDSASELLANDQSQVTVPSGHLPPLSIMPAPILLRSLMITQILASPRLLSACMPLMKIMSSSKSFMLNPDRNPLLHTLMRKFLYDHFCAGENGKEVEQAVSQMRALGYKGVILGYAKEVEPSLLAEAANGSSTIDPIIEDWRVGNMRTLEMISDSDFLAIKFTGAGPAVIEALKSGAPMPEQMAAAMKEICDAAAARDTRLWIDAENQKYQATIDAWTVELMRTYNSRTDGKVPIYNTYQTYLKHTPTVILEHLKLASKEGWGLGLKLVRGAYIASEPRHLIHDTKEDTDAAFDACTDALLAQRFPSFDSAETGAPFPPVELFLATHNEDSVKKACQTQHRRVLASQPLTHLGYGQLQGMADDISCELLQMCRDDPTCSTERKVAMQESLRNALKPNAFKYSSWGTVQECMQYLLRRAVENQGAIGRTKQWAAAFRGELWRRMTTLGR</sequence>
<name>A0ABR3PC35_9PEZI</name>
<dbReference type="InterPro" id="IPR029041">
    <property type="entry name" value="FAD-linked_oxidoreductase-like"/>
</dbReference>
<comment type="catalytic activity">
    <reaction evidence="5">
        <text>L-proline + a quinone = (S)-1-pyrroline-5-carboxylate + a quinol + H(+)</text>
        <dbReference type="Rhea" id="RHEA:23784"/>
        <dbReference type="ChEBI" id="CHEBI:15378"/>
        <dbReference type="ChEBI" id="CHEBI:17388"/>
        <dbReference type="ChEBI" id="CHEBI:24646"/>
        <dbReference type="ChEBI" id="CHEBI:60039"/>
        <dbReference type="ChEBI" id="CHEBI:132124"/>
        <dbReference type="EC" id="1.5.5.2"/>
    </reaction>
</comment>
<evidence type="ECO:0000256" key="2">
    <source>
        <dbReference type="ARBA" id="ARBA00012695"/>
    </source>
</evidence>
<evidence type="ECO:0000256" key="4">
    <source>
        <dbReference type="ARBA" id="ARBA00023062"/>
    </source>
</evidence>
<evidence type="ECO:0000259" key="7">
    <source>
        <dbReference type="Pfam" id="PF01619"/>
    </source>
</evidence>
<comment type="caution">
    <text evidence="8">The sequence shown here is derived from an EMBL/GenBank/DDBJ whole genome shotgun (WGS) entry which is preliminary data.</text>
</comment>
<dbReference type="PANTHER" id="PTHR13914">
    <property type="entry name" value="PROLINE OXIDASE"/>
    <property type="match status" value="1"/>
</dbReference>
<feature type="compositionally biased region" description="Basic residues" evidence="6">
    <location>
        <begin position="34"/>
        <end position="43"/>
    </location>
</feature>
<keyword evidence="4 5" id="KW-0642">Proline metabolism</keyword>
<protein>
    <recommendedName>
        <fullName evidence="2 5">Proline dehydrogenase</fullName>
        <ecNumber evidence="2 5">1.5.5.2</ecNumber>
    </recommendedName>
</protein>
<dbReference type="InterPro" id="IPR002872">
    <property type="entry name" value="Proline_DH_dom"/>
</dbReference>
<dbReference type="Gene3D" id="3.20.20.220">
    <property type="match status" value="1"/>
</dbReference>
<dbReference type="Proteomes" id="UP001562354">
    <property type="component" value="Unassembled WGS sequence"/>
</dbReference>
<keyword evidence="5" id="KW-0285">Flavoprotein</keyword>
<organism evidence="8 9">
    <name type="scientific">Neodothiora populina</name>
    <dbReference type="NCBI Taxonomy" id="2781224"/>
    <lineage>
        <taxon>Eukaryota</taxon>
        <taxon>Fungi</taxon>
        <taxon>Dikarya</taxon>
        <taxon>Ascomycota</taxon>
        <taxon>Pezizomycotina</taxon>
        <taxon>Dothideomycetes</taxon>
        <taxon>Dothideomycetidae</taxon>
        <taxon>Dothideales</taxon>
        <taxon>Dothioraceae</taxon>
        <taxon>Neodothiora</taxon>
    </lineage>
</organism>
<accession>A0ABR3PC35</accession>
<evidence type="ECO:0000256" key="3">
    <source>
        <dbReference type="ARBA" id="ARBA00023002"/>
    </source>
</evidence>
<keyword evidence="5" id="KW-0274">FAD</keyword>
<comment type="function">
    <text evidence="5">Converts proline to delta-1-pyrroline-5-carboxylate.</text>
</comment>
<feature type="region of interest" description="Disordered" evidence="6">
    <location>
        <begin position="18"/>
        <end position="52"/>
    </location>
</feature>
<evidence type="ECO:0000256" key="1">
    <source>
        <dbReference type="ARBA" id="ARBA00005869"/>
    </source>
</evidence>
<evidence type="ECO:0000256" key="6">
    <source>
        <dbReference type="SAM" id="MobiDB-lite"/>
    </source>
</evidence>
<dbReference type="InterPro" id="IPR015659">
    <property type="entry name" value="Proline_oxidase"/>
</dbReference>
<dbReference type="GeneID" id="95980767"/>
<evidence type="ECO:0000313" key="8">
    <source>
        <dbReference type="EMBL" id="KAL1303720.1"/>
    </source>
</evidence>
<reference evidence="8 9" key="1">
    <citation type="submission" date="2024-07" db="EMBL/GenBank/DDBJ databases">
        <title>Draft sequence of the Neodothiora populina.</title>
        <authorList>
            <person name="Drown D.D."/>
            <person name="Schuette U.S."/>
            <person name="Buechlein A.B."/>
            <person name="Rusch D.R."/>
            <person name="Winton L.W."/>
            <person name="Adams G.A."/>
        </authorList>
    </citation>
    <scope>NUCLEOTIDE SEQUENCE [LARGE SCALE GENOMIC DNA]</scope>
    <source>
        <strain evidence="8 9">CPC 39397</strain>
    </source>
</reference>
<comment type="cofactor">
    <cofactor evidence="5">
        <name>FAD</name>
        <dbReference type="ChEBI" id="CHEBI:57692"/>
    </cofactor>
</comment>
<comment type="similarity">
    <text evidence="1 5">Belongs to the proline oxidase family.</text>
</comment>
<evidence type="ECO:0000256" key="5">
    <source>
        <dbReference type="RuleBase" id="RU364054"/>
    </source>
</evidence>
<feature type="domain" description="Proline dehydrogenase" evidence="7">
    <location>
        <begin position="146"/>
        <end position="476"/>
    </location>
</feature>
<dbReference type="EC" id="1.5.5.2" evidence="2 5"/>
<gene>
    <name evidence="8" type="ORF">AAFC00_007068</name>
</gene>
<dbReference type="SUPFAM" id="SSF51730">
    <property type="entry name" value="FAD-linked oxidoreductase"/>
    <property type="match status" value="1"/>
</dbReference>
<dbReference type="PANTHER" id="PTHR13914:SF34">
    <property type="entry name" value="PROLINE DEHYDROGENASE"/>
    <property type="match status" value="1"/>
</dbReference>
<proteinExistence type="inferred from homology"/>